<dbReference type="SMART" id="SM00857">
    <property type="entry name" value="Resolvase"/>
    <property type="match status" value="1"/>
</dbReference>
<proteinExistence type="inferred from homology"/>
<dbReference type="EMBL" id="OBML01000013">
    <property type="protein sequence ID" value="SOC23808.1"/>
    <property type="molecule type" value="Genomic_DNA"/>
</dbReference>
<dbReference type="SUPFAM" id="SSF46689">
    <property type="entry name" value="Homeodomain-like"/>
    <property type="match status" value="1"/>
</dbReference>
<organism evidence="8 9">
    <name type="scientific">Stappia indica</name>
    <dbReference type="NCBI Taxonomy" id="538381"/>
    <lineage>
        <taxon>Bacteria</taxon>
        <taxon>Pseudomonadati</taxon>
        <taxon>Pseudomonadota</taxon>
        <taxon>Alphaproteobacteria</taxon>
        <taxon>Hyphomicrobiales</taxon>
        <taxon>Stappiaceae</taxon>
        <taxon>Stappia</taxon>
    </lineage>
</organism>
<dbReference type="PROSITE" id="PS00398">
    <property type="entry name" value="RECOMBINASES_2"/>
    <property type="match status" value="1"/>
</dbReference>
<comment type="similarity">
    <text evidence="1">Belongs to the site-specific recombinase resolvase family.</text>
</comment>
<keyword evidence="9" id="KW-1185">Reference proteome</keyword>
<evidence type="ECO:0000256" key="4">
    <source>
        <dbReference type="ARBA" id="ARBA00023172"/>
    </source>
</evidence>
<evidence type="ECO:0000256" key="2">
    <source>
        <dbReference type="ARBA" id="ARBA00022908"/>
    </source>
</evidence>
<gene>
    <name evidence="8" type="ORF">SAMN05421512_11374</name>
</gene>
<accession>A0A285TRK2</accession>
<keyword evidence="3" id="KW-0238">DNA-binding</keyword>
<evidence type="ECO:0000256" key="5">
    <source>
        <dbReference type="PIRSR" id="PIRSR606118-50"/>
    </source>
</evidence>
<dbReference type="AlphaFoldDB" id="A0A285TRK2"/>
<evidence type="ECO:0000259" key="7">
    <source>
        <dbReference type="PROSITE" id="PS51736"/>
    </source>
</evidence>
<dbReference type="PROSITE" id="PS51736">
    <property type="entry name" value="RECOMBINASES_3"/>
    <property type="match status" value="1"/>
</dbReference>
<dbReference type="InterPro" id="IPR009057">
    <property type="entry name" value="Homeodomain-like_sf"/>
</dbReference>
<dbReference type="Pfam" id="PF00239">
    <property type="entry name" value="Resolvase"/>
    <property type="match status" value="1"/>
</dbReference>
<dbReference type="InterPro" id="IPR006119">
    <property type="entry name" value="Resolv_N"/>
</dbReference>
<dbReference type="GO" id="GO:0015074">
    <property type="term" value="P:DNA integration"/>
    <property type="evidence" value="ECO:0007669"/>
    <property type="project" value="UniProtKB-KW"/>
</dbReference>
<keyword evidence="2" id="KW-0229">DNA integration</keyword>
<dbReference type="InterPro" id="IPR050639">
    <property type="entry name" value="SSR_resolvase"/>
</dbReference>
<keyword evidence="4" id="KW-0233">DNA recombination</keyword>
<feature type="active site" description="O-(5'-phospho-DNA)-serine intermediate" evidence="5 6">
    <location>
        <position position="10"/>
    </location>
</feature>
<dbReference type="InterPro" id="IPR036162">
    <property type="entry name" value="Resolvase-like_N_sf"/>
</dbReference>
<evidence type="ECO:0000256" key="6">
    <source>
        <dbReference type="PROSITE-ProRule" id="PRU10137"/>
    </source>
</evidence>
<dbReference type="GO" id="GO:0000150">
    <property type="term" value="F:DNA strand exchange activity"/>
    <property type="evidence" value="ECO:0007669"/>
    <property type="project" value="InterPro"/>
</dbReference>
<dbReference type="InterPro" id="IPR006118">
    <property type="entry name" value="Recombinase_CS"/>
</dbReference>
<evidence type="ECO:0000256" key="3">
    <source>
        <dbReference type="ARBA" id="ARBA00023125"/>
    </source>
</evidence>
<dbReference type="InterPro" id="IPR006120">
    <property type="entry name" value="Resolvase_HTH_dom"/>
</dbReference>
<dbReference type="PANTHER" id="PTHR30461">
    <property type="entry name" value="DNA-INVERTASE FROM LAMBDOID PROPHAGE"/>
    <property type="match status" value="1"/>
</dbReference>
<dbReference type="RefSeq" id="WP_097176300.1">
    <property type="nucleotide sequence ID" value="NZ_OBML01000013.1"/>
</dbReference>
<dbReference type="GO" id="GO:0003677">
    <property type="term" value="F:DNA binding"/>
    <property type="evidence" value="ECO:0007669"/>
    <property type="project" value="UniProtKB-KW"/>
</dbReference>
<dbReference type="Pfam" id="PF02796">
    <property type="entry name" value="HTH_7"/>
    <property type="match status" value="1"/>
</dbReference>
<dbReference type="Gene3D" id="3.40.50.1390">
    <property type="entry name" value="Resolvase, N-terminal catalytic domain"/>
    <property type="match status" value="1"/>
</dbReference>
<dbReference type="Gene3D" id="1.10.10.60">
    <property type="entry name" value="Homeodomain-like"/>
    <property type="match status" value="1"/>
</dbReference>
<dbReference type="SUPFAM" id="SSF53041">
    <property type="entry name" value="Resolvase-like"/>
    <property type="match status" value="1"/>
</dbReference>
<sequence>MARIGYARVSTLHQSTDTQAQRLRAAGCDPVREEKVSGKSVEGRDELSAILDFIRPGDELVVVKLDRLGRSTRDVLNLVHELEEKGAALRVLEPEFCTAEGTGRILVTVLGMVAEMERTFILERQRAGIEAAKAKGKYKGRKPSVPVERIRELHEGGMGATAIAEALGVSRMSVYRALKPEG</sequence>
<dbReference type="CDD" id="cd03768">
    <property type="entry name" value="SR_ResInv"/>
    <property type="match status" value="1"/>
</dbReference>
<evidence type="ECO:0000256" key="1">
    <source>
        <dbReference type="ARBA" id="ARBA00009913"/>
    </source>
</evidence>
<dbReference type="Proteomes" id="UP000219331">
    <property type="component" value="Unassembled WGS sequence"/>
</dbReference>
<dbReference type="PANTHER" id="PTHR30461:SF26">
    <property type="entry name" value="RESOLVASE HOMOLOG YNEB"/>
    <property type="match status" value="1"/>
</dbReference>
<feature type="domain" description="Resolvase/invertase-type recombinase catalytic" evidence="7">
    <location>
        <begin position="2"/>
        <end position="136"/>
    </location>
</feature>
<dbReference type="PROSITE" id="PS00397">
    <property type="entry name" value="RECOMBINASES_1"/>
    <property type="match status" value="1"/>
</dbReference>
<name>A0A285TRK2_9HYPH</name>
<dbReference type="OrthoDB" id="2290206at2"/>
<protein>
    <submittedName>
        <fullName evidence="8">Site-specific DNA recombinase</fullName>
    </submittedName>
</protein>
<evidence type="ECO:0000313" key="9">
    <source>
        <dbReference type="Proteomes" id="UP000219331"/>
    </source>
</evidence>
<reference evidence="8 9" key="1">
    <citation type="submission" date="2017-08" db="EMBL/GenBank/DDBJ databases">
        <authorList>
            <person name="de Groot N.N."/>
        </authorList>
    </citation>
    <scope>NUCLEOTIDE SEQUENCE [LARGE SCALE GENOMIC DNA]</scope>
    <source>
        <strain evidence="8 9">USBA 352</strain>
    </source>
</reference>
<evidence type="ECO:0000313" key="8">
    <source>
        <dbReference type="EMBL" id="SOC23808.1"/>
    </source>
</evidence>